<evidence type="ECO:0008006" key="4">
    <source>
        <dbReference type="Google" id="ProtNLM"/>
    </source>
</evidence>
<keyword evidence="1" id="KW-0732">Signal</keyword>
<dbReference type="Proteomes" id="UP001234343">
    <property type="component" value="Unassembled WGS sequence"/>
</dbReference>
<evidence type="ECO:0000313" key="2">
    <source>
        <dbReference type="EMBL" id="MDM7862202.1"/>
    </source>
</evidence>
<comment type="caution">
    <text evidence="2">The sequence shown here is derived from an EMBL/GenBank/DDBJ whole genome shotgun (WGS) entry which is preliminary data.</text>
</comment>
<feature type="chain" id="PRO_5047531764" description="DUF4856 domain-containing protein" evidence="1">
    <location>
        <begin position="21"/>
        <end position="405"/>
    </location>
</feature>
<protein>
    <recommendedName>
        <fullName evidence="4">DUF4856 domain-containing protein</fullName>
    </recommendedName>
</protein>
<name>A0ABT7T324_9ALTE</name>
<dbReference type="EMBL" id="JAUCBP010000013">
    <property type="protein sequence ID" value="MDM7862202.1"/>
    <property type="molecule type" value="Genomic_DNA"/>
</dbReference>
<keyword evidence="3" id="KW-1185">Reference proteome</keyword>
<accession>A0ABT7T324</accession>
<evidence type="ECO:0000313" key="3">
    <source>
        <dbReference type="Proteomes" id="UP001234343"/>
    </source>
</evidence>
<feature type="signal peptide" evidence="1">
    <location>
        <begin position="1"/>
        <end position="20"/>
    </location>
</feature>
<reference evidence="2 3" key="1">
    <citation type="submission" date="2023-06" db="EMBL/GenBank/DDBJ databases">
        <title>Alteromonas sp. ASW11-36 isolated from intertidal sand.</title>
        <authorList>
            <person name="Li Y."/>
        </authorList>
    </citation>
    <scope>NUCLEOTIDE SEQUENCE [LARGE SCALE GENOMIC DNA]</scope>
    <source>
        <strain evidence="2 3">ASW11-36</strain>
    </source>
</reference>
<evidence type="ECO:0000256" key="1">
    <source>
        <dbReference type="SAM" id="SignalP"/>
    </source>
</evidence>
<organism evidence="2 3">
    <name type="scientific">Alteromonas arenosi</name>
    <dbReference type="NCBI Taxonomy" id="3055817"/>
    <lineage>
        <taxon>Bacteria</taxon>
        <taxon>Pseudomonadati</taxon>
        <taxon>Pseudomonadota</taxon>
        <taxon>Gammaproteobacteria</taxon>
        <taxon>Alteromonadales</taxon>
        <taxon>Alteromonadaceae</taxon>
        <taxon>Alteromonas/Salinimonas group</taxon>
        <taxon>Alteromonas</taxon>
    </lineage>
</organism>
<dbReference type="RefSeq" id="WP_289367007.1">
    <property type="nucleotide sequence ID" value="NZ_JAUCBP010000013.1"/>
</dbReference>
<proteinExistence type="predicted"/>
<dbReference type="PROSITE" id="PS51257">
    <property type="entry name" value="PROKAR_LIPOPROTEIN"/>
    <property type="match status" value="1"/>
</dbReference>
<sequence length="405" mass="45692">MKLKLLALCNLLLILTGCQVTEPQVFTPKTLFLPVDTPVIDVQQQTYLTQMNAYHQAPYDEVKMAYVQLINSVDQFPEEQYCSSEMLAVVAKALALHPTSIAAHSMNRGCGTIIGSEALVAESEMAIAHITELLLANGTGGTKATSIGTRELYEAQYMLQWADIEVFDVELVATKNKNYFLNHAVDTVNGGYTFFYSDIAKAFGTNMYSITGYHYNDRLRASLLRMELLRSGEYSGVLYQLRDWLYRGDYQAVVDKVDNTDDISPVLVYLAAHAHFNLGNMDEFDILADRLIEYSQAGVTDAEIFLGLILLENNPDELAMMNDMFARHNEYHGVENSVDFWLRVMVAHQALSDMHRQWLSQLPSDSRNALADGIRRWLDQYPSDNNAMKQRLEDILLVAEQGVVI</sequence>
<gene>
    <name evidence="2" type="ORF">QTP81_16470</name>
</gene>